<gene>
    <name evidence="1" type="primary">rpoB_2</name>
    <name evidence="1" type="ORF">CM83_105490</name>
</gene>
<feature type="non-terminal residue" evidence="1">
    <location>
        <position position="105"/>
    </location>
</feature>
<dbReference type="AlphaFoldDB" id="A0A0A9YSX7"/>
<name>A0A0A9YSX7_LYGHE</name>
<feature type="non-terminal residue" evidence="1">
    <location>
        <position position="1"/>
    </location>
</feature>
<protein>
    <submittedName>
        <fullName evidence="1">DNA-directed RNA polymerase subunit beta</fullName>
    </submittedName>
</protein>
<sequence length="105" mass="12039">RSKERPFYQLRRATERPVINMVNHPPLGYNYCRQPPNHPKNTTFNKSQGTNTKDIQALSNNLAQQLNENINNFCKQPSNLFHQNIIATVNPLLQLVNQLVPTSSV</sequence>
<reference evidence="1" key="1">
    <citation type="journal article" date="2014" name="PLoS ONE">
        <title>Transcriptome-Based Identification of ABC Transporters in the Western Tarnished Plant Bug Lygus hesperus.</title>
        <authorList>
            <person name="Hull J.J."/>
            <person name="Chaney K."/>
            <person name="Geib S.M."/>
            <person name="Fabrick J.A."/>
            <person name="Brent C.S."/>
            <person name="Walsh D."/>
            <person name="Lavine L.C."/>
        </authorList>
    </citation>
    <scope>NUCLEOTIDE SEQUENCE</scope>
</reference>
<keyword evidence="1" id="KW-0240">DNA-directed RNA polymerase</keyword>
<reference evidence="1" key="2">
    <citation type="submission" date="2014-07" db="EMBL/GenBank/DDBJ databases">
        <authorList>
            <person name="Hull J."/>
        </authorList>
    </citation>
    <scope>NUCLEOTIDE SEQUENCE</scope>
</reference>
<dbReference type="GO" id="GO:0000428">
    <property type="term" value="C:DNA-directed RNA polymerase complex"/>
    <property type="evidence" value="ECO:0007669"/>
    <property type="project" value="UniProtKB-KW"/>
</dbReference>
<dbReference type="EMBL" id="GBHO01010944">
    <property type="protein sequence ID" value="JAG32660.1"/>
    <property type="molecule type" value="Transcribed_RNA"/>
</dbReference>
<evidence type="ECO:0000313" key="1">
    <source>
        <dbReference type="EMBL" id="JAG32660.1"/>
    </source>
</evidence>
<proteinExistence type="predicted"/>
<keyword evidence="1" id="KW-0804">Transcription</keyword>
<accession>A0A0A9YSX7</accession>
<organism evidence="1">
    <name type="scientific">Lygus hesperus</name>
    <name type="common">Western plant bug</name>
    <dbReference type="NCBI Taxonomy" id="30085"/>
    <lineage>
        <taxon>Eukaryota</taxon>
        <taxon>Metazoa</taxon>
        <taxon>Ecdysozoa</taxon>
        <taxon>Arthropoda</taxon>
        <taxon>Hexapoda</taxon>
        <taxon>Insecta</taxon>
        <taxon>Pterygota</taxon>
        <taxon>Neoptera</taxon>
        <taxon>Paraneoptera</taxon>
        <taxon>Hemiptera</taxon>
        <taxon>Heteroptera</taxon>
        <taxon>Panheteroptera</taxon>
        <taxon>Cimicomorpha</taxon>
        <taxon>Miridae</taxon>
        <taxon>Mirini</taxon>
        <taxon>Lygus</taxon>
    </lineage>
</organism>